<dbReference type="PANTHER" id="PTHR11487:SF0">
    <property type="entry name" value="S-ACYL FATTY ACID SYNTHASE THIOESTERASE, MEDIUM CHAIN"/>
    <property type="match status" value="1"/>
</dbReference>
<dbReference type="EMBL" id="VTXC01000014">
    <property type="protein sequence ID" value="NOH71056.1"/>
    <property type="molecule type" value="Genomic_DNA"/>
</dbReference>
<evidence type="ECO:0000259" key="2">
    <source>
        <dbReference type="Pfam" id="PF00975"/>
    </source>
</evidence>
<dbReference type="RefSeq" id="WP_171360452.1">
    <property type="nucleotide sequence ID" value="NZ_VTXC01000014.1"/>
</dbReference>
<evidence type="ECO:0000313" key="4">
    <source>
        <dbReference type="Proteomes" id="UP000565719"/>
    </source>
</evidence>
<dbReference type="AlphaFoldDB" id="A0A7Y3ZY99"/>
<sequence length="253" mass="28386">MSPLIKLATSSGSHHDTHYIVCPFAGGASGAFRTWRDLSLDNETISVMVYPGREFRIDEPAAPNIDVLAQDVVQSLLNSNQPIERMVIVGHSMGTQVAYEVCKTLIFRGYSPKGLVISACHAPHIEGRRLIGECDDRVFIEHLVDMGGCDPSLSENPQWWPIFLPALRADFDATEQYFFASPPSKEERLSIPTLLISGDEDQEAYFSEVEAWKLWFNNVINHKVIKGNHFYVTSQPQIMLESLRSFSSQAINQ</sequence>
<dbReference type="GO" id="GO:0008610">
    <property type="term" value="P:lipid biosynthetic process"/>
    <property type="evidence" value="ECO:0007669"/>
    <property type="project" value="TreeGrafter"/>
</dbReference>
<dbReference type="Gene3D" id="3.40.50.1820">
    <property type="entry name" value="alpha/beta hydrolase"/>
    <property type="match status" value="1"/>
</dbReference>
<comment type="caution">
    <text evidence="3">The sequence shown here is derived from an EMBL/GenBank/DDBJ whole genome shotgun (WGS) entry which is preliminary data.</text>
</comment>
<evidence type="ECO:0000256" key="1">
    <source>
        <dbReference type="ARBA" id="ARBA00007169"/>
    </source>
</evidence>
<dbReference type="Proteomes" id="UP000565719">
    <property type="component" value="Unassembled WGS sequence"/>
</dbReference>
<dbReference type="SUPFAM" id="SSF53474">
    <property type="entry name" value="alpha/beta-Hydrolases"/>
    <property type="match status" value="1"/>
</dbReference>
<dbReference type="Pfam" id="PF00975">
    <property type="entry name" value="Thioesterase"/>
    <property type="match status" value="1"/>
</dbReference>
<proteinExistence type="inferred from homology"/>
<dbReference type="InterPro" id="IPR012223">
    <property type="entry name" value="TEII"/>
</dbReference>
<comment type="similarity">
    <text evidence="1">Belongs to the thioesterase family.</text>
</comment>
<gene>
    <name evidence="3" type="ORF">F0225_06835</name>
</gene>
<feature type="domain" description="Thioesterase" evidence="2">
    <location>
        <begin position="20"/>
        <end position="243"/>
    </location>
</feature>
<reference evidence="3 4" key="1">
    <citation type="submission" date="2019-09" db="EMBL/GenBank/DDBJ databases">
        <title>Draft genome sequencing and comparative genomics of hatchery-associated Vibrios.</title>
        <authorList>
            <person name="Kehlet-Delgado H."/>
            <person name="Mueller R.S."/>
        </authorList>
    </citation>
    <scope>NUCLEOTIDE SEQUENCE [LARGE SCALE GENOMIC DNA]</scope>
    <source>
        <strain evidence="3 4">99-46-Y</strain>
    </source>
</reference>
<dbReference type="InterPro" id="IPR029058">
    <property type="entry name" value="AB_hydrolase_fold"/>
</dbReference>
<accession>A0A7Y3ZY99</accession>
<organism evidence="3 4">
    <name type="scientific">Vibrio pectenicida</name>
    <dbReference type="NCBI Taxonomy" id="62763"/>
    <lineage>
        <taxon>Bacteria</taxon>
        <taxon>Pseudomonadati</taxon>
        <taxon>Pseudomonadota</taxon>
        <taxon>Gammaproteobacteria</taxon>
        <taxon>Vibrionales</taxon>
        <taxon>Vibrionaceae</taxon>
        <taxon>Vibrio</taxon>
    </lineage>
</organism>
<evidence type="ECO:0000313" key="3">
    <source>
        <dbReference type="EMBL" id="NOH71056.1"/>
    </source>
</evidence>
<dbReference type="InterPro" id="IPR001031">
    <property type="entry name" value="Thioesterase"/>
</dbReference>
<name>A0A7Y3ZY99_9VIBR</name>
<protein>
    <submittedName>
        <fullName evidence="3">Thioesterase</fullName>
    </submittedName>
</protein>
<dbReference type="PANTHER" id="PTHR11487">
    <property type="entry name" value="THIOESTERASE"/>
    <property type="match status" value="1"/>
</dbReference>